<dbReference type="Pfam" id="PF01381">
    <property type="entry name" value="HTH_3"/>
    <property type="match status" value="1"/>
</dbReference>
<dbReference type="EMBL" id="QKWW01000055">
    <property type="protein sequence ID" value="PZT54106.1"/>
    <property type="molecule type" value="Genomic_DNA"/>
</dbReference>
<dbReference type="Proteomes" id="UP000249204">
    <property type="component" value="Unassembled WGS sequence"/>
</dbReference>
<evidence type="ECO:0000313" key="2">
    <source>
        <dbReference type="EMBL" id="PZT54106.1"/>
    </source>
</evidence>
<dbReference type="SMART" id="SM00530">
    <property type="entry name" value="HTH_XRE"/>
    <property type="match status" value="1"/>
</dbReference>
<dbReference type="InterPro" id="IPR001387">
    <property type="entry name" value="Cro/C1-type_HTH"/>
</dbReference>
<dbReference type="GO" id="GO:0003677">
    <property type="term" value="F:DNA binding"/>
    <property type="evidence" value="ECO:0007669"/>
    <property type="project" value="InterPro"/>
</dbReference>
<feature type="domain" description="HTH cro/C1-type" evidence="1">
    <location>
        <begin position="21"/>
        <end position="65"/>
    </location>
</feature>
<proteinExistence type="predicted"/>
<organism evidence="2 3">
    <name type="scientific">Paenibacillus silvae</name>
    <dbReference type="NCBI Taxonomy" id="1325358"/>
    <lineage>
        <taxon>Bacteria</taxon>
        <taxon>Bacillati</taxon>
        <taxon>Bacillota</taxon>
        <taxon>Bacilli</taxon>
        <taxon>Bacillales</taxon>
        <taxon>Paenibacillaceae</taxon>
        <taxon>Paenibacillus</taxon>
    </lineage>
</organism>
<accession>A0A2W6P7J1</accession>
<gene>
    <name evidence="2" type="ORF">DN757_18930</name>
</gene>
<dbReference type="CDD" id="cd00093">
    <property type="entry name" value="HTH_XRE"/>
    <property type="match status" value="1"/>
</dbReference>
<evidence type="ECO:0000313" key="3">
    <source>
        <dbReference type="Proteomes" id="UP000249204"/>
    </source>
</evidence>
<protein>
    <submittedName>
        <fullName evidence="2">XRE family transcriptional regulator</fullName>
    </submittedName>
</protein>
<dbReference type="PROSITE" id="PS50943">
    <property type="entry name" value="HTH_CROC1"/>
    <property type="match status" value="1"/>
</dbReference>
<comment type="caution">
    <text evidence="2">The sequence shown here is derived from an EMBL/GenBank/DDBJ whole genome shotgun (WGS) entry which is preliminary data.</text>
</comment>
<dbReference type="Gene3D" id="1.10.260.40">
    <property type="entry name" value="lambda repressor-like DNA-binding domains"/>
    <property type="match status" value="1"/>
</dbReference>
<dbReference type="AlphaFoldDB" id="A0A2W6P7J1"/>
<evidence type="ECO:0000259" key="1">
    <source>
        <dbReference type="PROSITE" id="PS50943"/>
    </source>
</evidence>
<sequence>MSKISRGRCLLKVRIIEARTTQAQLSRRTGYSPQQISNWIHNRDKMSYEAAALCAIILNCHAEDFYEWHIS</sequence>
<name>A0A2W6P7J1_9BACL</name>
<reference evidence="2 3" key="1">
    <citation type="submission" date="2018-06" db="EMBL/GenBank/DDBJ databases">
        <title>Isolation of heavy metals resistant Paenibacillus silvae NC2 from Gold-Copper mine in ZiJin, China.</title>
        <authorList>
            <person name="Xu J."/>
            <person name="Mazhar H.S."/>
            <person name="Rensing C."/>
        </authorList>
    </citation>
    <scope>NUCLEOTIDE SEQUENCE [LARGE SCALE GENOMIC DNA]</scope>
    <source>
        <strain evidence="2 3">NC2</strain>
    </source>
</reference>
<dbReference type="InterPro" id="IPR010982">
    <property type="entry name" value="Lambda_DNA-bd_dom_sf"/>
</dbReference>
<dbReference type="SUPFAM" id="SSF47413">
    <property type="entry name" value="lambda repressor-like DNA-binding domains"/>
    <property type="match status" value="1"/>
</dbReference>